<proteinExistence type="predicted"/>
<evidence type="ECO:0000256" key="1">
    <source>
        <dbReference type="SAM" id="Phobius"/>
    </source>
</evidence>
<name>A0A2M8DRA0_9BACT</name>
<evidence type="ECO:0000313" key="3">
    <source>
        <dbReference type="Proteomes" id="UP000230136"/>
    </source>
</evidence>
<dbReference type="EMBL" id="PFSY01000099">
    <property type="protein sequence ID" value="PJC01913.1"/>
    <property type="molecule type" value="Genomic_DNA"/>
</dbReference>
<keyword evidence="1" id="KW-0472">Membrane</keyword>
<feature type="transmembrane region" description="Helical" evidence="1">
    <location>
        <begin position="36"/>
        <end position="54"/>
    </location>
</feature>
<feature type="transmembrane region" description="Helical" evidence="1">
    <location>
        <begin position="99"/>
        <end position="117"/>
    </location>
</feature>
<sequence length="126" mass="14524">MKEIKNLAFWHWLTNFWSLLTLLFFVLAFINPGQFNGLLVNVSIIYGAILAIYVSNKEITRWHNKQFTSKYYGEVFVFLWTIVMITFIIIASVNGKYSISPEFTAIYITILGIFAIGQKSKALKNS</sequence>
<comment type="caution">
    <text evidence="2">The sequence shown here is derived from an EMBL/GenBank/DDBJ whole genome shotgun (WGS) entry which is preliminary data.</text>
</comment>
<protein>
    <submittedName>
        <fullName evidence="2">Uncharacterized protein</fullName>
    </submittedName>
</protein>
<gene>
    <name evidence="2" type="ORF">CO073_02255</name>
</gene>
<keyword evidence="1" id="KW-1133">Transmembrane helix</keyword>
<keyword evidence="1" id="KW-0812">Transmembrane</keyword>
<reference evidence="3" key="1">
    <citation type="submission" date="2017-09" db="EMBL/GenBank/DDBJ databases">
        <title>Depth-based differentiation of microbial function through sediment-hosted aquifers and enrichment of novel symbionts in the deep terrestrial subsurface.</title>
        <authorList>
            <person name="Probst A.J."/>
            <person name="Ladd B."/>
            <person name="Jarett J.K."/>
            <person name="Geller-Mcgrath D.E."/>
            <person name="Sieber C.M.K."/>
            <person name="Emerson J.B."/>
            <person name="Anantharaman K."/>
            <person name="Thomas B.C."/>
            <person name="Malmstrom R."/>
            <person name="Stieglmeier M."/>
            <person name="Klingl A."/>
            <person name="Woyke T."/>
            <person name="Ryan C.M."/>
            <person name="Banfield J.F."/>
        </authorList>
    </citation>
    <scope>NUCLEOTIDE SEQUENCE [LARGE SCALE GENOMIC DNA]</scope>
</reference>
<dbReference type="Proteomes" id="UP000230136">
    <property type="component" value="Unassembled WGS sequence"/>
</dbReference>
<organism evidence="2 3">
    <name type="scientific">Candidatus Komeilibacteria bacterium CG_4_9_14_0_8_um_filter_36_9</name>
    <dbReference type="NCBI Taxonomy" id="1974473"/>
    <lineage>
        <taxon>Bacteria</taxon>
        <taxon>Candidatus Komeiliibacteriota</taxon>
    </lineage>
</organism>
<accession>A0A2M8DRA0</accession>
<evidence type="ECO:0000313" key="2">
    <source>
        <dbReference type="EMBL" id="PJC01913.1"/>
    </source>
</evidence>
<feature type="transmembrane region" description="Helical" evidence="1">
    <location>
        <begin position="12"/>
        <end position="30"/>
    </location>
</feature>
<feature type="transmembrane region" description="Helical" evidence="1">
    <location>
        <begin position="75"/>
        <end position="93"/>
    </location>
</feature>
<dbReference type="AlphaFoldDB" id="A0A2M8DRA0"/>